<evidence type="ECO:0000256" key="1">
    <source>
        <dbReference type="SAM" id="SignalP"/>
    </source>
</evidence>
<feature type="chain" id="PRO_5026348960" description="Lipoprotein" evidence="1">
    <location>
        <begin position="23"/>
        <end position="122"/>
    </location>
</feature>
<proteinExistence type="predicted"/>
<evidence type="ECO:0000313" key="2">
    <source>
        <dbReference type="EMBL" id="MXP42416.1"/>
    </source>
</evidence>
<gene>
    <name evidence="2" type="ORF">GRI75_12270</name>
</gene>
<feature type="signal peptide" evidence="1">
    <location>
        <begin position="1"/>
        <end position="22"/>
    </location>
</feature>
<protein>
    <recommendedName>
        <fullName evidence="4">Lipoprotein</fullName>
    </recommendedName>
</protein>
<comment type="caution">
    <text evidence="2">The sequence shown here is derived from an EMBL/GenBank/DDBJ whole genome shotgun (WGS) entry which is preliminary data.</text>
</comment>
<organism evidence="2 3">
    <name type="scientific">Croceibacterium soli</name>
    <dbReference type="NCBI Taxonomy" id="1739690"/>
    <lineage>
        <taxon>Bacteria</taxon>
        <taxon>Pseudomonadati</taxon>
        <taxon>Pseudomonadota</taxon>
        <taxon>Alphaproteobacteria</taxon>
        <taxon>Sphingomonadales</taxon>
        <taxon>Erythrobacteraceae</taxon>
        <taxon>Croceibacterium</taxon>
    </lineage>
</organism>
<dbReference type="Proteomes" id="UP000469159">
    <property type="component" value="Unassembled WGS sequence"/>
</dbReference>
<keyword evidence="3" id="KW-1185">Reference proteome</keyword>
<sequence>MSSRTSSAAAFLLALAACSADADAGAGEQGGTLVDCALDGETTFTRACAVERSEHEGTLFLVVRHPDGAFRRFEVLRDGRGLAAADGAQAAVTNMSDGDLVVGVGADRYRFPATIRGDGAGE</sequence>
<dbReference type="RefSeq" id="WP_160747276.1">
    <property type="nucleotide sequence ID" value="NZ_WTYK01000007.1"/>
</dbReference>
<dbReference type="OrthoDB" id="5402191at2"/>
<dbReference type="EMBL" id="WTYK01000007">
    <property type="protein sequence ID" value="MXP42416.1"/>
    <property type="molecule type" value="Genomic_DNA"/>
</dbReference>
<accession>A0A6I4UV34</accession>
<evidence type="ECO:0008006" key="4">
    <source>
        <dbReference type="Google" id="ProtNLM"/>
    </source>
</evidence>
<keyword evidence="1" id="KW-0732">Signal</keyword>
<evidence type="ECO:0000313" key="3">
    <source>
        <dbReference type="Proteomes" id="UP000469159"/>
    </source>
</evidence>
<dbReference type="AlphaFoldDB" id="A0A6I4UV34"/>
<name>A0A6I4UV34_9SPHN</name>
<reference evidence="2 3" key="1">
    <citation type="submission" date="2019-12" db="EMBL/GenBank/DDBJ databases">
        <title>Genomic-based taxomic classification of the family Erythrobacteraceae.</title>
        <authorList>
            <person name="Xu L."/>
        </authorList>
    </citation>
    <scope>NUCLEOTIDE SEQUENCE [LARGE SCALE GENOMIC DNA]</scope>
    <source>
        <strain evidence="2 3">MCCC 1K02066</strain>
    </source>
</reference>
<dbReference type="PROSITE" id="PS51257">
    <property type="entry name" value="PROKAR_LIPOPROTEIN"/>
    <property type="match status" value="1"/>
</dbReference>